<dbReference type="CDD" id="cd06185">
    <property type="entry name" value="PDR_like"/>
    <property type="match status" value="1"/>
</dbReference>
<dbReference type="InterPro" id="IPR050415">
    <property type="entry name" value="MRET"/>
</dbReference>
<dbReference type="PATRIC" id="fig|1424334.3.peg.3954"/>
<dbReference type="EMBL" id="AYXT01000013">
    <property type="protein sequence ID" value="ETF00640.1"/>
    <property type="molecule type" value="Genomic_DNA"/>
</dbReference>
<evidence type="ECO:0000256" key="2">
    <source>
        <dbReference type="ARBA" id="ARBA00022714"/>
    </source>
</evidence>
<dbReference type="PROSITE" id="PS00197">
    <property type="entry name" value="2FE2S_FER_1"/>
    <property type="match status" value="1"/>
</dbReference>
<dbReference type="Gene3D" id="2.40.30.10">
    <property type="entry name" value="Translation factors"/>
    <property type="match status" value="1"/>
</dbReference>
<evidence type="ECO:0000259" key="8">
    <source>
        <dbReference type="PROSITE" id="PS51384"/>
    </source>
</evidence>
<keyword evidence="2" id="KW-0001">2Fe-2S</keyword>
<dbReference type="PANTHER" id="PTHR47354">
    <property type="entry name" value="NADH OXIDOREDUCTASE HCR"/>
    <property type="match status" value="1"/>
</dbReference>
<keyword evidence="5" id="KW-0408">Iron</keyword>
<dbReference type="InterPro" id="IPR006058">
    <property type="entry name" value="2Fe2S_fd_BS"/>
</dbReference>
<protein>
    <submittedName>
        <fullName evidence="9">Iron-sulfur protein</fullName>
    </submittedName>
</protein>
<organism evidence="9 10">
    <name type="scientific">Advenella kashmirensis W13003</name>
    <dbReference type="NCBI Taxonomy" id="1424334"/>
    <lineage>
        <taxon>Bacteria</taxon>
        <taxon>Pseudomonadati</taxon>
        <taxon>Pseudomonadota</taxon>
        <taxon>Betaproteobacteria</taxon>
        <taxon>Burkholderiales</taxon>
        <taxon>Alcaligenaceae</taxon>
    </lineage>
</organism>
<dbReference type="PANTHER" id="PTHR47354:SF1">
    <property type="entry name" value="CARNITINE MONOOXYGENASE REDUCTASE SUBUNIT"/>
    <property type="match status" value="1"/>
</dbReference>
<comment type="caution">
    <text evidence="9">The sequence shown here is derived from an EMBL/GenBank/DDBJ whole genome shotgun (WGS) entry which is preliminary data.</text>
</comment>
<keyword evidence="6" id="KW-0411">Iron-sulfur</keyword>
<dbReference type="GO" id="GO:0051537">
    <property type="term" value="F:2 iron, 2 sulfur cluster binding"/>
    <property type="evidence" value="ECO:0007669"/>
    <property type="project" value="UniProtKB-KW"/>
</dbReference>
<evidence type="ECO:0000256" key="3">
    <source>
        <dbReference type="ARBA" id="ARBA00022723"/>
    </source>
</evidence>
<gene>
    <name evidence="9" type="ORF">W822_19705</name>
</gene>
<dbReference type="GO" id="GO:0016491">
    <property type="term" value="F:oxidoreductase activity"/>
    <property type="evidence" value="ECO:0007669"/>
    <property type="project" value="UniProtKB-KW"/>
</dbReference>
<dbReference type="RefSeq" id="WP_024006870.1">
    <property type="nucleotide sequence ID" value="NZ_KI650982.1"/>
</dbReference>
<dbReference type="SUPFAM" id="SSF63380">
    <property type="entry name" value="Riboflavin synthase domain-like"/>
    <property type="match status" value="1"/>
</dbReference>
<dbReference type="AlphaFoldDB" id="V8QMW5"/>
<dbReference type="InterPro" id="IPR001041">
    <property type="entry name" value="2Fe-2S_ferredoxin-type"/>
</dbReference>
<proteinExistence type="predicted"/>
<dbReference type="InterPro" id="IPR036010">
    <property type="entry name" value="2Fe-2S_ferredoxin-like_sf"/>
</dbReference>
<evidence type="ECO:0000256" key="6">
    <source>
        <dbReference type="ARBA" id="ARBA00023014"/>
    </source>
</evidence>
<dbReference type="OrthoDB" id="544091at2"/>
<dbReference type="PROSITE" id="PS51384">
    <property type="entry name" value="FAD_FR"/>
    <property type="match status" value="1"/>
</dbReference>
<evidence type="ECO:0000259" key="7">
    <source>
        <dbReference type="PROSITE" id="PS51085"/>
    </source>
</evidence>
<evidence type="ECO:0000313" key="10">
    <source>
        <dbReference type="Proteomes" id="UP000018733"/>
    </source>
</evidence>
<reference evidence="9 10" key="1">
    <citation type="journal article" date="2014" name="Genome Announc.">
        <title>Draft Genome Sequence of Advenella kashmirensis Strain W13003, a Polycyclic Aromatic Hydrocarbon-Degrading Bacterium.</title>
        <authorList>
            <person name="Wang X."/>
            <person name="Jin D."/>
            <person name="Zhou L."/>
            <person name="Wu L."/>
            <person name="An W."/>
            <person name="Zhao L."/>
        </authorList>
    </citation>
    <scope>NUCLEOTIDE SEQUENCE [LARGE SCALE GENOMIC DNA]</scope>
    <source>
        <strain evidence="9 10">W13003</strain>
    </source>
</reference>
<dbReference type="SUPFAM" id="SSF52343">
    <property type="entry name" value="Ferredoxin reductase-like, C-terminal NADP-linked domain"/>
    <property type="match status" value="1"/>
</dbReference>
<evidence type="ECO:0000256" key="5">
    <source>
        <dbReference type="ARBA" id="ARBA00023004"/>
    </source>
</evidence>
<keyword evidence="10" id="KW-1185">Reference proteome</keyword>
<accession>V8QMW5</accession>
<evidence type="ECO:0000313" key="9">
    <source>
        <dbReference type="EMBL" id="ETF00640.1"/>
    </source>
</evidence>
<feature type="domain" description="2Fe-2S ferredoxin-type" evidence="7">
    <location>
        <begin position="248"/>
        <end position="331"/>
    </location>
</feature>
<keyword evidence="1" id="KW-0285">Flavoprotein</keyword>
<feature type="domain" description="FAD-binding FR-type" evidence="8">
    <location>
        <begin position="10"/>
        <end position="112"/>
    </location>
</feature>
<dbReference type="Proteomes" id="UP000018733">
    <property type="component" value="Unassembled WGS sequence"/>
</dbReference>
<dbReference type="CDD" id="cd00207">
    <property type="entry name" value="fer2"/>
    <property type="match status" value="1"/>
</dbReference>
<dbReference type="SUPFAM" id="SSF54292">
    <property type="entry name" value="2Fe-2S ferredoxin-like"/>
    <property type="match status" value="1"/>
</dbReference>
<name>V8QMW5_9BURK</name>
<dbReference type="InterPro" id="IPR012675">
    <property type="entry name" value="Beta-grasp_dom_sf"/>
</dbReference>
<dbReference type="InterPro" id="IPR017938">
    <property type="entry name" value="Riboflavin_synthase-like_b-brl"/>
</dbReference>
<evidence type="ECO:0000256" key="4">
    <source>
        <dbReference type="ARBA" id="ARBA00023002"/>
    </source>
</evidence>
<dbReference type="PROSITE" id="PS51085">
    <property type="entry name" value="2FE2S_FER_2"/>
    <property type="match status" value="1"/>
</dbReference>
<evidence type="ECO:0000256" key="1">
    <source>
        <dbReference type="ARBA" id="ARBA00022630"/>
    </source>
</evidence>
<dbReference type="GO" id="GO:0046872">
    <property type="term" value="F:metal ion binding"/>
    <property type="evidence" value="ECO:0007669"/>
    <property type="project" value="UniProtKB-KW"/>
</dbReference>
<keyword evidence="4" id="KW-0560">Oxidoreductase</keyword>
<sequence length="331" mass="35681">METHSVNQMASTLSLLVRQIRYEAAGINSYELVHPEGEDLPVFSAGAHLDIHIQPGLVRQYSLCNDPSERKRYVIAVLKSEDGQGGSKSLHESVHVQDIVKVSVPRNHFALAPDARKAILLAGGIGITPLKSMIHELDRTGTEYELHYCAKNQSCVAFLDSFGGRENIHFHFDNGDPAQGLNIAALLSRPENGTHVYFCGPPGFMSACSNATQNWPGGAVHCEYFKAPVADSNGSSRADSSSTGDGSFSVRIASTGQTITVPAETSLIDALAEAGIQLETSCVSGLCGTCKVRYLEGEVDHQDYILDAQEQSEYLTACVSRAKSQLLVLDL</sequence>
<dbReference type="Pfam" id="PF00111">
    <property type="entry name" value="Fer2"/>
    <property type="match status" value="1"/>
</dbReference>
<dbReference type="PRINTS" id="PR00409">
    <property type="entry name" value="PHDIOXRDTASE"/>
</dbReference>
<dbReference type="STRING" id="1424334.W822_19705"/>
<keyword evidence="3" id="KW-0479">Metal-binding</keyword>
<dbReference type="Gene3D" id="3.40.50.80">
    <property type="entry name" value="Nucleotide-binding domain of ferredoxin-NADP reductase (FNR) module"/>
    <property type="match status" value="1"/>
</dbReference>
<dbReference type="HOGENOM" id="CLU_003827_17_0_4"/>
<dbReference type="eggNOG" id="COG1018">
    <property type="taxonomic scope" value="Bacteria"/>
</dbReference>
<dbReference type="InterPro" id="IPR039261">
    <property type="entry name" value="FNR_nucleotide-bd"/>
</dbReference>
<dbReference type="InterPro" id="IPR017927">
    <property type="entry name" value="FAD-bd_FR_type"/>
</dbReference>
<dbReference type="Gene3D" id="3.10.20.30">
    <property type="match status" value="1"/>
</dbReference>